<dbReference type="STRING" id="1005945.SAMN05216561_12011"/>
<evidence type="ECO:0000313" key="1">
    <source>
        <dbReference type="EMBL" id="SFJ18116.1"/>
    </source>
</evidence>
<dbReference type="Pfam" id="PF13279">
    <property type="entry name" value="4HBT_2"/>
    <property type="match status" value="1"/>
</dbReference>
<organism evidence="1 2">
    <name type="scientific">Nocardioides psychrotolerans</name>
    <dbReference type="NCBI Taxonomy" id="1005945"/>
    <lineage>
        <taxon>Bacteria</taxon>
        <taxon>Bacillati</taxon>
        <taxon>Actinomycetota</taxon>
        <taxon>Actinomycetes</taxon>
        <taxon>Propionibacteriales</taxon>
        <taxon>Nocardioidaceae</taxon>
        <taxon>Nocardioides</taxon>
    </lineage>
</organism>
<protein>
    <submittedName>
        <fullName evidence="1">Acyl-CoA thioester hydrolase</fullName>
    </submittedName>
</protein>
<keyword evidence="2" id="KW-1185">Reference proteome</keyword>
<gene>
    <name evidence="1" type="ORF">SAMN05216561_12011</name>
</gene>
<dbReference type="GO" id="GO:0016787">
    <property type="term" value="F:hydrolase activity"/>
    <property type="evidence" value="ECO:0007669"/>
    <property type="project" value="UniProtKB-KW"/>
</dbReference>
<proteinExistence type="predicted"/>
<dbReference type="AlphaFoldDB" id="A0A1I3PAP7"/>
<evidence type="ECO:0000313" key="2">
    <source>
        <dbReference type="Proteomes" id="UP000198649"/>
    </source>
</evidence>
<name>A0A1I3PAP7_9ACTN</name>
<dbReference type="SUPFAM" id="SSF54637">
    <property type="entry name" value="Thioesterase/thiol ester dehydrase-isomerase"/>
    <property type="match status" value="1"/>
</dbReference>
<reference evidence="1 2" key="1">
    <citation type="submission" date="2016-10" db="EMBL/GenBank/DDBJ databases">
        <authorList>
            <person name="de Groot N.N."/>
        </authorList>
    </citation>
    <scope>NUCLEOTIDE SEQUENCE [LARGE SCALE GENOMIC DNA]</scope>
    <source>
        <strain evidence="1 2">CGMCC 1.11156</strain>
    </source>
</reference>
<dbReference type="InterPro" id="IPR029069">
    <property type="entry name" value="HotDog_dom_sf"/>
</dbReference>
<keyword evidence="1" id="KW-0378">Hydrolase</keyword>
<dbReference type="Proteomes" id="UP000198649">
    <property type="component" value="Unassembled WGS sequence"/>
</dbReference>
<accession>A0A1I3PAP7</accession>
<dbReference type="Gene3D" id="3.10.129.10">
    <property type="entry name" value="Hotdog Thioesterase"/>
    <property type="match status" value="1"/>
</dbReference>
<dbReference type="CDD" id="cd00586">
    <property type="entry name" value="4HBT"/>
    <property type="match status" value="1"/>
</dbReference>
<dbReference type="RefSeq" id="WP_170259253.1">
    <property type="nucleotide sequence ID" value="NZ_BKAF01000025.1"/>
</dbReference>
<dbReference type="EMBL" id="FOQG01000020">
    <property type="protein sequence ID" value="SFJ18116.1"/>
    <property type="molecule type" value="Genomic_DNA"/>
</dbReference>
<sequence>MTTSQPSYEQVAALPAYCQQSIPVAFEDFNGHLNVRHYLGIASEGLDESLIEVGIPMNWPAAAGQAVFSAEHHLTYLTELRTGDKISVRVRFVGRSARAAHVVVYLLDDSGSKVSYVMEEIFLHMDMDTRKTSDWPDDVAGAMDKRIAEEKEHGWAPELSGSVALR</sequence>